<dbReference type="PANTHER" id="PTHR10774:SF190">
    <property type="entry name" value="C2 CALCIUM_LIPID-BINDING ENDONUCLEASE_EXONUCLEASE_PHOSPHATASE-RELATED"/>
    <property type="match status" value="1"/>
</dbReference>
<dbReference type="PANTHER" id="PTHR10774">
    <property type="entry name" value="EXTENDED SYNAPTOTAGMIN-RELATED"/>
    <property type="match status" value="1"/>
</dbReference>
<organism evidence="5">
    <name type="scientific">Chlorella variabilis</name>
    <name type="common">Green alga</name>
    <dbReference type="NCBI Taxonomy" id="554065"/>
    <lineage>
        <taxon>Eukaryota</taxon>
        <taxon>Viridiplantae</taxon>
        <taxon>Chlorophyta</taxon>
        <taxon>core chlorophytes</taxon>
        <taxon>Trebouxiophyceae</taxon>
        <taxon>Chlorellales</taxon>
        <taxon>Chlorellaceae</taxon>
        <taxon>Chlorella clade</taxon>
        <taxon>Chlorella</taxon>
    </lineage>
</organism>
<evidence type="ECO:0000256" key="2">
    <source>
        <dbReference type="SAM" id="SignalP"/>
    </source>
</evidence>
<dbReference type="SMART" id="SM00239">
    <property type="entry name" value="C2"/>
    <property type="match status" value="2"/>
</dbReference>
<dbReference type="InterPro" id="IPR035892">
    <property type="entry name" value="C2_domain_sf"/>
</dbReference>
<evidence type="ECO:0000259" key="3">
    <source>
        <dbReference type="PROSITE" id="PS50004"/>
    </source>
</evidence>
<dbReference type="InParanoid" id="E1ZKR8"/>
<dbReference type="RefSeq" id="XP_005845639.1">
    <property type="nucleotide sequence ID" value="XM_005845577.1"/>
</dbReference>
<dbReference type="Proteomes" id="UP000008141">
    <property type="component" value="Unassembled WGS sequence"/>
</dbReference>
<dbReference type="AlphaFoldDB" id="E1ZKR8"/>
<dbReference type="InterPro" id="IPR000008">
    <property type="entry name" value="C2_dom"/>
</dbReference>
<keyword evidence="2" id="KW-0732">Signal</keyword>
<keyword evidence="5" id="KW-1185">Reference proteome</keyword>
<dbReference type="Gene3D" id="2.60.40.150">
    <property type="entry name" value="C2 domain"/>
    <property type="match status" value="2"/>
</dbReference>
<dbReference type="SUPFAM" id="SSF49562">
    <property type="entry name" value="C2 domain (Calcium/lipid-binding domain, CaLB)"/>
    <property type="match status" value="2"/>
</dbReference>
<protein>
    <recommendedName>
        <fullName evidence="3">C2 domain-containing protein</fullName>
    </recommendedName>
</protein>
<dbReference type="PROSITE" id="PS50004">
    <property type="entry name" value="C2"/>
    <property type="match status" value="1"/>
</dbReference>
<feature type="region of interest" description="Disordered" evidence="1">
    <location>
        <begin position="338"/>
        <end position="386"/>
    </location>
</feature>
<dbReference type="GO" id="GO:0005783">
    <property type="term" value="C:endoplasmic reticulum"/>
    <property type="evidence" value="ECO:0007669"/>
    <property type="project" value="TreeGrafter"/>
</dbReference>
<dbReference type="Pfam" id="PF00168">
    <property type="entry name" value="C2"/>
    <property type="match status" value="2"/>
</dbReference>
<reference evidence="4 5" key="1">
    <citation type="journal article" date="2010" name="Plant Cell">
        <title>The Chlorella variabilis NC64A genome reveals adaptation to photosymbiosis, coevolution with viruses, and cryptic sex.</title>
        <authorList>
            <person name="Blanc G."/>
            <person name="Duncan G."/>
            <person name="Agarkova I."/>
            <person name="Borodovsky M."/>
            <person name="Gurnon J."/>
            <person name="Kuo A."/>
            <person name="Lindquist E."/>
            <person name="Lucas S."/>
            <person name="Pangilinan J."/>
            <person name="Polle J."/>
            <person name="Salamov A."/>
            <person name="Terry A."/>
            <person name="Yamada T."/>
            <person name="Dunigan D.D."/>
            <person name="Grigoriev I.V."/>
            <person name="Claverie J.M."/>
            <person name="Van Etten J.L."/>
        </authorList>
    </citation>
    <scope>NUCLEOTIDE SEQUENCE [LARGE SCALE GENOMIC DNA]</scope>
    <source>
        <strain evidence="4 5">NC64A</strain>
    </source>
</reference>
<dbReference type="GeneID" id="17353014"/>
<dbReference type="KEGG" id="cvr:CHLNCDRAFT_136649"/>
<dbReference type="CDD" id="cd00030">
    <property type="entry name" value="C2"/>
    <property type="match status" value="2"/>
</dbReference>
<feature type="chain" id="PRO_5003156300" description="C2 domain-containing protein" evidence="2">
    <location>
        <begin position="21"/>
        <end position="563"/>
    </location>
</feature>
<dbReference type="OrthoDB" id="67700at2759"/>
<dbReference type="GO" id="GO:0008289">
    <property type="term" value="F:lipid binding"/>
    <property type="evidence" value="ECO:0007669"/>
    <property type="project" value="InterPro"/>
</dbReference>
<name>E1ZKR8_CHLVA</name>
<gene>
    <name evidence="4" type="ORF">CHLNCDRAFT_136649</name>
</gene>
<proteinExistence type="predicted"/>
<dbReference type="InterPro" id="IPR045050">
    <property type="entry name" value="Synaptotagmin_plant"/>
</dbReference>
<evidence type="ECO:0000313" key="5">
    <source>
        <dbReference type="Proteomes" id="UP000008141"/>
    </source>
</evidence>
<accession>E1ZKR8</accession>
<dbReference type="eggNOG" id="ENOG502SYBE">
    <property type="taxonomic scope" value="Eukaryota"/>
</dbReference>
<evidence type="ECO:0000313" key="4">
    <source>
        <dbReference type="EMBL" id="EFN53537.1"/>
    </source>
</evidence>
<dbReference type="EMBL" id="GL433851">
    <property type="protein sequence ID" value="EFN53537.1"/>
    <property type="molecule type" value="Genomic_DNA"/>
</dbReference>
<feature type="domain" description="C2" evidence="3">
    <location>
        <begin position="123"/>
        <end position="247"/>
    </location>
</feature>
<evidence type="ECO:0000256" key="1">
    <source>
        <dbReference type="SAM" id="MobiDB-lite"/>
    </source>
</evidence>
<feature type="signal peptide" evidence="2">
    <location>
        <begin position="1"/>
        <end position="20"/>
    </location>
</feature>
<sequence>MVLALLAGAALGTAGGVALGCQVVPKFLVIEPKDYITAVDISADDNPSIPMPKTAGKPVSVFKKRLLKDTSPWLVHPDYDRAKVLQEIRIDRLDLGTRPPRVDCFKSYETAEDELIVEAPAFWGGDIHVRVTAVVKAGSKTIDVPVDVANVQVVGARGLKGSLVDRMDAFVLLEVRKGRPLKTKVIPNNENPAWNEEFDFVVDTPKQQGLSLVLKDDDLLGASTEGVAVVPLDGSEFMAKPRVPVTLTVPLRAPGEPAKAKERAHRTESGASAAACAYVLVVAGSGPSPMADAASSSASGEKKKSFLKKGIAKLRRHKKPTDTPGEAAEQAVADAVGGTLAGAGSPRSEAGSHRRDSMDTGGLAVEDDDAGSVASTPRVKLPSGAPTGATVTVECTYFPFKSSQPEPVTTSKPGTSKDAPEQAAITTVRRMLMSTTSPDLTSKGVLTVALKKCTNLANNPDTYAIITLYDPYRLPIPNIEFRTEVVMNEDCPRFNLQCDFVNAEDKVVGRMRITLEDVAKEGRIKDQWPLLEAQTGEVHMGLEWNPIVVEEVAAAAEGVTAEG</sequence>